<feature type="transmembrane region" description="Helical" evidence="2">
    <location>
        <begin position="1315"/>
        <end position="1337"/>
    </location>
</feature>
<feature type="transmembrane region" description="Helical" evidence="2">
    <location>
        <begin position="681"/>
        <end position="700"/>
    </location>
</feature>
<accession>A0A7U2F8N9</accession>
<dbReference type="Proteomes" id="UP000663193">
    <property type="component" value="Chromosome 11"/>
</dbReference>
<dbReference type="PANTHER" id="PTHR37544">
    <property type="entry name" value="SPRAY-RELATED"/>
    <property type="match status" value="1"/>
</dbReference>
<dbReference type="PANTHER" id="PTHR37544:SF3">
    <property type="entry name" value="SPRAY"/>
    <property type="match status" value="1"/>
</dbReference>
<dbReference type="EMBL" id="CP069033">
    <property type="protein sequence ID" value="QRD00582.1"/>
    <property type="molecule type" value="Genomic_DNA"/>
</dbReference>
<keyword evidence="2" id="KW-0812">Transmembrane</keyword>
<gene>
    <name evidence="3" type="ORF">JI435_091380</name>
</gene>
<keyword evidence="2" id="KW-0472">Membrane</keyword>
<reference evidence="4" key="1">
    <citation type="journal article" date="2021" name="BMC Genomics">
        <title>Chromosome-level genome assembly and manually-curated proteome of model necrotroph Parastagonospora nodorum Sn15 reveals a genome-wide trove of candidate effector homologs, and redundancy of virulence-related functions within an accessory chromosome.</title>
        <authorList>
            <person name="Bertazzoni S."/>
            <person name="Jones D.A.B."/>
            <person name="Phan H.T."/>
            <person name="Tan K.-C."/>
            <person name="Hane J.K."/>
        </authorList>
    </citation>
    <scope>NUCLEOTIDE SEQUENCE [LARGE SCALE GENOMIC DNA]</scope>
    <source>
        <strain evidence="4">SN15 / ATCC MYA-4574 / FGSC 10173)</strain>
    </source>
</reference>
<dbReference type="OrthoDB" id="3248909at2759"/>
<evidence type="ECO:0000313" key="3">
    <source>
        <dbReference type="EMBL" id="QRD00582.1"/>
    </source>
</evidence>
<feature type="transmembrane region" description="Helical" evidence="2">
    <location>
        <begin position="795"/>
        <end position="819"/>
    </location>
</feature>
<keyword evidence="4" id="KW-1185">Reference proteome</keyword>
<feature type="compositionally biased region" description="Basic and acidic residues" evidence="1">
    <location>
        <begin position="1"/>
        <end position="13"/>
    </location>
</feature>
<organism evidence="3 4">
    <name type="scientific">Phaeosphaeria nodorum (strain SN15 / ATCC MYA-4574 / FGSC 10173)</name>
    <name type="common">Glume blotch fungus</name>
    <name type="synonym">Parastagonospora nodorum</name>
    <dbReference type="NCBI Taxonomy" id="321614"/>
    <lineage>
        <taxon>Eukaryota</taxon>
        <taxon>Fungi</taxon>
        <taxon>Dikarya</taxon>
        <taxon>Ascomycota</taxon>
        <taxon>Pezizomycotina</taxon>
        <taxon>Dothideomycetes</taxon>
        <taxon>Pleosporomycetidae</taxon>
        <taxon>Pleosporales</taxon>
        <taxon>Pleosporineae</taxon>
        <taxon>Phaeosphaeriaceae</taxon>
        <taxon>Parastagonospora</taxon>
    </lineage>
</organism>
<name>A0A7U2F8N9_PHANO</name>
<keyword evidence="2" id="KW-1133">Transmembrane helix</keyword>
<feature type="transmembrane region" description="Helical" evidence="2">
    <location>
        <begin position="566"/>
        <end position="589"/>
    </location>
</feature>
<dbReference type="InterPro" id="IPR021840">
    <property type="entry name" value="DUF3433"/>
</dbReference>
<evidence type="ECO:0000256" key="2">
    <source>
        <dbReference type="SAM" id="Phobius"/>
    </source>
</evidence>
<evidence type="ECO:0000256" key="1">
    <source>
        <dbReference type="SAM" id="MobiDB-lite"/>
    </source>
</evidence>
<feature type="region of interest" description="Disordered" evidence="1">
    <location>
        <begin position="1"/>
        <end position="37"/>
    </location>
</feature>
<dbReference type="Pfam" id="PF11915">
    <property type="entry name" value="DUF3433"/>
    <property type="match status" value="2"/>
</dbReference>
<sequence>MQHAREDRRDGTDPRTGVHSVELHQLLPSTSSPPDIRSERASIANVSDRSVLEPTAKGPQWTPFALRWYFIMIPAGFSIMITVVISLLYWQSHKNNGLGSVDAAIPGWKFIPTLLAVIYTQLTAVIFGAVKRTEPFARMAKTEGRVPVARYTLLEKTKPWWTTLAQGFQKKRNGGSMNWVLILSCSLYILAILGISPISAALLDSKEVQQTSPAALVRLAMPAGSMLHPRAERDTYLRTMGALFQNYSTSPWVTDQYVILPFWPEDSVQPDLPWSSQSSSTGVWEADTTIFRNDFVCSRLEMSRKDIWLRHNENQSGSSEKKYVASVLLNSDGGCQFNVTVNATTDLNNFEARVWLDDDWMSWSDTKRLNFGDKYTPDPVVRLNEDCHEKEIILMSRPWWIDSRDPTSLLDNMTALAYACHSDHSMAFIPARATSTSTGLSIEFDEEFFEQKRIPVPPEDFDLQEMHEIYTDLAWSKFVRQKSVFANQQAKKVFAGPGAMLGTGYNFSVPRMMADTDLPVVAARFRNRFSAEVLGASLQRTGYLAQERATGHQLQTVRKVLVSGQAVSILCALLLISFCSMVVLVWLTWADKRALRISHDPSTLLGTGIWASGNVALLRKFASLDLVTRKALKIELADRVFRSEDGRLDEHEAVGQGASKDSAAVPSPKATPALPGLQKRYLILLLAYVLGLLAGVVALYESARRSGLHQTFFTYRAEINVFGDANTISPFAIIPTVLAIVISLWWESVDTTCRTIQPYISMYHGEEARTDTVRLSYMSCFWLWASLKALRERHWLLSLVTTTTFLMQILTIAMSALFISGSGITTRSSTIPQTLELRRVPYMTKEPLMQQVFKNGTSQFYYTHHPAEDVLEDTYFSPESDWLYTAMLEAALNGPEPTWSKDDWSFIPSQLTIDTLANQHSDSHVLGLESTNTTILTPAVRARLDCSAVDWPSNVSLWLRAEDSTDKSNRGKFNSTGLKTLYFPEPAVYDNLTNTRLTAQPVFPQCCGNLTGDSGQGAQYQPSVLAYWTENWSEEATQNFTVKWIRGPASFVPYVKQTEPTLFYSEPPAIQALNCMPSIEASEAKVTVDTASGAVQEYQILRAPSSDDVAWSDSFQWRNNSIVRFSNASNTRAQNIDVTTSYGVIFMKSLLRAASISDVGVWNVVSYNPDVESDHLEDNIFNMRDNATGLNLDFMSYAAYQQVGSDPLALLDPERLLRTSQKVFSTFFKHFSQHNVSQEYGGQVFQPVGKDLKIDPPVTTLLVQDAPWEPKPIPLAQLTPNGSVAPRFEDVVRNTSQTTTATTSTRVEVLRINPVAFWLSTGILIWLIITISIFTAVKKRYYSGMMRDVECIADVLVLIAGSDRLIAAINDRDANAMLKDSKIRTRLGWFRDPDGTMRWRIDLVDDEDVRKRPIRLGEEYIPVPGGDGRPEAHDVHGGTTAAG</sequence>
<feature type="transmembrane region" description="Helical" evidence="2">
    <location>
        <begin position="179"/>
        <end position="203"/>
    </location>
</feature>
<feature type="region of interest" description="Disordered" evidence="1">
    <location>
        <begin position="1424"/>
        <end position="1443"/>
    </location>
</feature>
<feature type="transmembrane region" description="Helical" evidence="2">
    <location>
        <begin position="728"/>
        <end position="746"/>
    </location>
</feature>
<protein>
    <submittedName>
        <fullName evidence="3">Uncharacterized protein</fullName>
    </submittedName>
</protein>
<feature type="transmembrane region" description="Helical" evidence="2">
    <location>
        <begin position="110"/>
        <end position="130"/>
    </location>
</feature>
<dbReference type="VEuPathDB" id="FungiDB:JI435_091380"/>
<feature type="transmembrane region" description="Helical" evidence="2">
    <location>
        <begin position="68"/>
        <end position="90"/>
    </location>
</feature>
<evidence type="ECO:0000313" key="4">
    <source>
        <dbReference type="Proteomes" id="UP000663193"/>
    </source>
</evidence>
<proteinExistence type="predicted"/>